<dbReference type="NCBIfam" id="TIGR00061">
    <property type="entry name" value="L21"/>
    <property type="match status" value="1"/>
</dbReference>
<dbReference type="GO" id="GO:0003735">
    <property type="term" value="F:structural constituent of ribosome"/>
    <property type="evidence" value="ECO:0007669"/>
    <property type="project" value="InterPro"/>
</dbReference>
<evidence type="ECO:0000256" key="3">
    <source>
        <dbReference type="ARBA" id="ARBA00023274"/>
    </source>
</evidence>
<dbReference type="InterPro" id="IPR036164">
    <property type="entry name" value="bL21-like_sf"/>
</dbReference>
<protein>
    <recommendedName>
        <fullName evidence="4">Large ribosomal subunit protein bL21m</fullName>
    </recommendedName>
</protein>
<dbReference type="AlphaFoldDB" id="A0A8K0CAG0"/>
<sequence>MSGLIRQFCNKLSSFTKCYSNVIARDNINIPSILSFHSRFYSNTPTLHEIVDPNKDKFITEEIIKNVNQQVSQGTQGRLFAVVHVAGKQFKVTEGDVLIIEGYWPPNVGDKISLDKVLLLGGSDFTLVGRPLIQNGLANVHATVIEKMLSHTKTHFRKKRRKQYKRINFYRIQQTMLRINKVEFVGQLNKPPDVSGLEYVIL</sequence>
<dbReference type="PANTHER" id="PTHR21349">
    <property type="entry name" value="50S RIBOSOMAL PROTEIN L21"/>
    <property type="match status" value="1"/>
</dbReference>
<dbReference type="EMBL" id="VTPC01090880">
    <property type="protein sequence ID" value="KAF2880983.1"/>
    <property type="molecule type" value="Genomic_DNA"/>
</dbReference>
<name>A0A8K0CAG0_IGNLU</name>
<dbReference type="OrthoDB" id="5994at2759"/>
<dbReference type="HAMAP" id="MF_01363">
    <property type="entry name" value="Ribosomal_bL21"/>
    <property type="match status" value="1"/>
</dbReference>
<evidence type="ECO:0000256" key="1">
    <source>
        <dbReference type="ARBA" id="ARBA00008563"/>
    </source>
</evidence>
<dbReference type="InterPro" id="IPR001787">
    <property type="entry name" value="Ribosomal_bL21"/>
</dbReference>
<keyword evidence="6" id="KW-1185">Reference proteome</keyword>
<keyword evidence="3" id="KW-0687">Ribonucleoprotein</keyword>
<reference evidence="5" key="1">
    <citation type="submission" date="2019-08" db="EMBL/GenBank/DDBJ databases">
        <title>The genome of the North American firefly Photinus pyralis.</title>
        <authorList>
            <consortium name="Photinus pyralis genome working group"/>
            <person name="Fallon T.R."/>
            <person name="Sander Lower S.E."/>
            <person name="Weng J.-K."/>
        </authorList>
    </citation>
    <scope>NUCLEOTIDE SEQUENCE</scope>
    <source>
        <strain evidence="5">TRF0915ILg1</strain>
        <tissue evidence="5">Whole body</tissue>
    </source>
</reference>
<gene>
    <name evidence="5" type="ORF">ILUMI_25199</name>
</gene>
<dbReference type="GO" id="GO:0003723">
    <property type="term" value="F:RNA binding"/>
    <property type="evidence" value="ECO:0007669"/>
    <property type="project" value="InterPro"/>
</dbReference>
<evidence type="ECO:0000313" key="5">
    <source>
        <dbReference type="EMBL" id="KAF2880983.1"/>
    </source>
</evidence>
<dbReference type="PANTHER" id="PTHR21349:SF0">
    <property type="entry name" value="LARGE RIBOSOMAL SUBUNIT PROTEIN BL21M"/>
    <property type="match status" value="1"/>
</dbReference>
<proteinExistence type="inferred from homology"/>
<dbReference type="GO" id="GO:0005762">
    <property type="term" value="C:mitochondrial large ribosomal subunit"/>
    <property type="evidence" value="ECO:0007669"/>
    <property type="project" value="TreeGrafter"/>
</dbReference>
<evidence type="ECO:0000256" key="4">
    <source>
        <dbReference type="ARBA" id="ARBA00044129"/>
    </source>
</evidence>
<evidence type="ECO:0000313" key="6">
    <source>
        <dbReference type="Proteomes" id="UP000801492"/>
    </source>
</evidence>
<dbReference type="InterPro" id="IPR028909">
    <property type="entry name" value="bL21-like"/>
</dbReference>
<dbReference type="SUPFAM" id="SSF141091">
    <property type="entry name" value="L21p-like"/>
    <property type="match status" value="1"/>
</dbReference>
<comment type="caution">
    <text evidence="5">The sequence shown here is derived from an EMBL/GenBank/DDBJ whole genome shotgun (WGS) entry which is preliminary data.</text>
</comment>
<dbReference type="Pfam" id="PF00829">
    <property type="entry name" value="Ribosomal_L21p"/>
    <property type="match status" value="1"/>
</dbReference>
<evidence type="ECO:0000256" key="2">
    <source>
        <dbReference type="ARBA" id="ARBA00022980"/>
    </source>
</evidence>
<dbReference type="GO" id="GO:0006412">
    <property type="term" value="P:translation"/>
    <property type="evidence" value="ECO:0007669"/>
    <property type="project" value="InterPro"/>
</dbReference>
<keyword evidence="2" id="KW-0689">Ribosomal protein</keyword>
<dbReference type="Proteomes" id="UP000801492">
    <property type="component" value="Unassembled WGS sequence"/>
</dbReference>
<organism evidence="5 6">
    <name type="scientific">Ignelater luminosus</name>
    <name type="common">Cucubano</name>
    <name type="synonym">Pyrophorus luminosus</name>
    <dbReference type="NCBI Taxonomy" id="2038154"/>
    <lineage>
        <taxon>Eukaryota</taxon>
        <taxon>Metazoa</taxon>
        <taxon>Ecdysozoa</taxon>
        <taxon>Arthropoda</taxon>
        <taxon>Hexapoda</taxon>
        <taxon>Insecta</taxon>
        <taxon>Pterygota</taxon>
        <taxon>Neoptera</taxon>
        <taxon>Endopterygota</taxon>
        <taxon>Coleoptera</taxon>
        <taxon>Polyphaga</taxon>
        <taxon>Elateriformia</taxon>
        <taxon>Elateroidea</taxon>
        <taxon>Elateridae</taxon>
        <taxon>Agrypninae</taxon>
        <taxon>Pyrophorini</taxon>
        <taxon>Ignelater</taxon>
    </lineage>
</organism>
<comment type="similarity">
    <text evidence="1">Belongs to the bacterial ribosomal protein bL21 family.</text>
</comment>
<accession>A0A8K0CAG0</accession>